<dbReference type="InterPro" id="IPR043128">
    <property type="entry name" value="Rev_trsase/Diguanyl_cyclase"/>
</dbReference>
<dbReference type="AlphaFoldDB" id="A0AAV7NEF5"/>
<evidence type="ECO:0000313" key="1">
    <source>
        <dbReference type="EMBL" id="KAJ1113559.1"/>
    </source>
</evidence>
<dbReference type="Proteomes" id="UP001066276">
    <property type="component" value="Chromosome 8"/>
</dbReference>
<reference evidence="1" key="1">
    <citation type="journal article" date="2022" name="bioRxiv">
        <title>Sequencing and chromosome-scale assembly of the giantPleurodeles waltlgenome.</title>
        <authorList>
            <person name="Brown T."/>
            <person name="Elewa A."/>
            <person name="Iarovenko S."/>
            <person name="Subramanian E."/>
            <person name="Araus A.J."/>
            <person name="Petzold A."/>
            <person name="Susuki M."/>
            <person name="Suzuki K.-i.T."/>
            <person name="Hayashi T."/>
            <person name="Toyoda A."/>
            <person name="Oliveira C."/>
            <person name="Osipova E."/>
            <person name="Leigh N.D."/>
            <person name="Simon A."/>
            <person name="Yun M.H."/>
        </authorList>
    </citation>
    <scope>NUCLEOTIDE SEQUENCE</scope>
    <source>
        <strain evidence="1">20211129_DDA</strain>
        <tissue evidence="1">Liver</tissue>
    </source>
</reference>
<sequence length="164" mass="18774">MIKKDYVNTLHHVCELDVQEHVSLPGFVEEFKEVFNEKLGCLTKYTHQIRLKEGSVPVASKVRPVPISLKEDVEREIKGLCVEGIIEPVESSEWISPIVVARKQPGELRLCIDLRNVDRCVVSDQFPLPNISEMVTMLSGSKYFSKFDLTSAYRQIKFHPDSRD</sequence>
<dbReference type="Gene3D" id="3.30.70.270">
    <property type="match status" value="1"/>
</dbReference>
<comment type="caution">
    <text evidence="1">The sequence shown here is derived from an EMBL/GenBank/DDBJ whole genome shotgun (WGS) entry which is preliminary data.</text>
</comment>
<keyword evidence="2" id="KW-1185">Reference proteome</keyword>
<evidence type="ECO:0000313" key="2">
    <source>
        <dbReference type="Proteomes" id="UP001066276"/>
    </source>
</evidence>
<dbReference type="InterPro" id="IPR050951">
    <property type="entry name" value="Retrovirus_Pol_polyprotein"/>
</dbReference>
<protein>
    <recommendedName>
        <fullName evidence="3">Reverse transcriptase domain-containing protein</fullName>
    </recommendedName>
</protein>
<dbReference type="InterPro" id="IPR043502">
    <property type="entry name" value="DNA/RNA_pol_sf"/>
</dbReference>
<organism evidence="1 2">
    <name type="scientific">Pleurodeles waltl</name>
    <name type="common">Iberian ribbed newt</name>
    <dbReference type="NCBI Taxonomy" id="8319"/>
    <lineage>
        <taxon>Eukaryota</taxon>
        <taxon>Metazoa</taxon>
        <taxon>Chordata</taxon>
        <taxon>Craniata</taxon>
        <taxon>Vertebrata</taxon>
        <taxon>Euteleostomi</taxon>
        <taxon>Amphibia</taxon>
        <taxon>Batrachia</taxon>
        <taxon>Caudata</taxon>
        <taxon>Salamandroidea</taxon>
        <taxon>Salamandridae</taxon>
        <taxon>Pleurodelinae</taxon>
        <taxon>Pleurodeles</taxon>
    </lineage>
</organism>
<dbReference type="SUPFAM" id="SSF56672">
    <property type="entry name" value="DNA/RNA polymerases"/>
    <property type="match status" value="1"/>
</dbReference>
<evidence type="ECO:0008006" key="3">
    <source>
        <dbReference type="Google" id="ProtNLM"/>
    </source>
</evidence>
<dbReference type="CDD" id="cd01647">
    <property type="entry name" value="RT_LTR"/>
    <property type="match status" value="1"/>
</dbReference>
<dbReference type="PANTHER" id="PTHR37984:SF5">
    <property type="entry name" value="PROTEIN NYNRIN-LIKE"/>
    <property type="match status" value="1"/>
</dbReference>
<name>A0AAV7NEF5_PLEWA</name>
<gene>
    <name evidence="1" type="ORF">NDU88_001801</name>
</gene>
<dbReference type="Gene3D" id="3.10.10.10">
    <property type="entry name" value="HIV Type 1 Reverse Transcriptase, subunit A, domain 1"/>
    <property type="match status" value="1"/>
</dbReference>
<dbReference type="PANTHER" id="PTHR37984">
    <property type="entry name" value="PROTEIN CBG26694"/>
    <property type="match status" value="1"/>
</dbReference>
<proteinExistence type="predicted"/>
<dbReference type="EMBL" id="JANPWB010000012">
    <property type="protein sequence ID" value="KAJ1113559.1"/>
    <property type="molecule type" value="Genomic_DNA"/>
</dbReference>
<accession>A0AAV7NEF5</accession>